<organism evidence="2 3">
    <name type="scientific">Hypholoma sublateritium (strain FD-334 SS-4)</name>
    <dbReference type="NCBI Taxonomy" id="945553"/>
    <lineage>
        <taxon>Eukaryota</taxon>
        <taxon>Fungi</taxon>
        <taxon>Dikarya</taxon>
        <taxon>Basidiomycota</taxon>
        <taxon>Agaricomycotina</taxon>
        <taxon>Agaricomycetes</taxon>
        <taxon>Agaricomycetidae</taxon>
        <taxon>Agaricales</taxon>
        <taxon>Agaricineae</taxon>
        <taxon>Strophariaceae</taxon>
        <taxon>Hypholoma</taxon>
    </lineage>
</organism>
<accession>A0A0D2PAF2</accession>
<sequence length="642" mass="70435">MRDLRLCRSVLRLCLGSPSITSFLALDRALDRALPARMGPTSYQRGAAICAHPADLDWHCFPARCVSWTQRTHRATLLTHAMYPAQRCSAACIPPIHASAPAATARVLSLLNDQGLLPIYRMHPVWVLRVRGTGYRGASARRPSAHLRMPRSATFCVAFRAKRTGGLFTSHPPPTSIFVFWAVRCLACDLPDYGAVLPIAHIAHIETASPQASAGKHQAYLLQIALSSISRPEFPKPQAPIDHPSRHSAVRPLRSAPWTNAHCPEPPHVASSPICINFAAIAVDQRSDSSFNPSPDAHSDAHPPSADHTSLARSVLQAATIASPHIHIRRHAPSHARQSACVNVPANVLAYSDLPRGSGTRALYRALLGALIAGGFHSRVAHHTIHSASPFTLYGLHRSGPAGPAYATLHRIRVRRAHPHGTERMRSVPVFLSLRRSSRARCLHTPPLSWNRRSSLADLLDVRRTCMGPAAHSTGVQILHLVHALLLRSIQHPPRIMRRMRADGHPHINGAARTPLFRDGMACTRSRYTTLYGSPARRDLKTKRAPHARRSALPMRTPFLAPHFFCSDILPVRAPPPARYVSRRAQVRMGYLDKQAGLRCMCLSAILASSAAIVRNEHPRLRFVRSASVQAKTFALLALPVG</sequence>
<dbReference type="EMBL" id="KN817606">
    <property type="protein sequence ID" value="KJA17305.1"/>
    <property type="molecule type" value="Genomic_DNA"/>
</dbReference>
<reference evidence="3" key="1">
    <citation type="submission" date="2014-04" db="EMBL/GenBank/DDBJ databases">
        <title>Evolutionary Origins and Diversification of the Mycorrhizal Mutualists.</title>
        <authorList>
            <consortium name="DOE Joint Genome Institute"/>
            <consortium name="Mycorrhizal Genomics Consortium"/>
            <person name="Kohler A."/>
            <person name="Kuo A."/>
            <person name="Nagy L.G."/>
            <person name="Floudas D."/>
            <person name="Copeland A."/>
            <person name="Barry K.W."/>
            <person name="Cichocki N."/>
            <person name="Veneault-Fourrey C."/>
            <person name="LaButti K."/>
            <person name="Lindquist E.A."/>
            <person name="Lipzen A."/>
            <person name="Lundell T."/>
            <person name="Morin E."/>
            <person name="Murat C."/>
            <person name="Riley R."/>
            <person name="Ohm R."/>
            <person name="Sun H."/>
            <person name="Tunlid A."/>
            <person name="Henrissat B."/>
            <person name="Grigoriev I.V."/>
            <person name="Hibbett D.S."/>
            <person name="Martin F."/>
        </authorList>
    </citation>
    <scope>NUCLEOTIDE SEQUENCE [LARGE SCALE GENOMIC DNA]</scope>
    <source>
        <strain evidence="3">FD-334 SS-4</strain>
    </source>
</reference>
<proteinExistence type="predicted"/>
<dbReference type="AlphaFoldDB" id="A0A0D2PAF2"/>
<dbReference type="Proteomes" id="UP000054270">
    <property type="component" value="Unassembled WGS sequence"/>
</dbReference>
<feature type="region of interest" description="Disordered" evidence="1">
    <location>
        <begin position="287"/>
        <end position="312"/>
    </location>
</feature>
<gene>
    <name evidence="2" type="ORF">HYPSUDRAFT_206350</name>
</gene>
<evidence type="ECO:0000256" key="1">
    <source>
        <dbReference type="SAM" id="MobiDB-lite"/>
    </source>
</evidence>
<evidence type="ECO:0000313" key="2">
    <source>
        <dbReference type="EMBL" id="KJA17305.1"/>
    </source>
</evidence>
<evidence type="ECO:0000313" key="3">
    <source>
        <dbReference type="Proteomes" id="UP000054270"/>
    </source>
</evidence>
<name>A0A0D2PAF2_HYPSF</name>
<protein>
    <submittedName>
        <fullName evidence="2">Uncharacterized protein</fullName>
    </submittedName>
</protein>
<keyword evidence="3" id="KW-1185">Reference proteome</keyword>